<sequence>MALEETRRSGDTDRRSYLALAATTVAGTIGAPEPVVAASNEEYETVTVPAGEREIVRVNDGETYERVLFDVTADGAAVTIVAYGTDWAIRNVAVRGQVDMGDETVIGAADTGGGTSRIENVWLGDGAVYERKGGTGIWVRPDHDGHLEIDRVNVRNMGDNAFYCSAPGTGGGGTVALRNCYAANCWISHYRLARGIVDDCVAAVTDDRRYRQGRGVWAWPPGPVLVRDCQFAMNGEHYSFVPGANDTGSDVYVDDTQWDDDFHGGWTDHHGGTVSFGSNTGTDPHDVVPEGCPTSASSALEP</sequence>
<organism evidence="2 3">
    <name type="scientific">Natrinema salsiterrestre</name>
    <dbReference type="NCBI Taxonomy" id="2950540"/>
    <lineage>
        <taxon>Archaea</taxon>
        <taxon>Methanobacteriati</taxon>
        <taxon>Methanobacteriota</taxon>
        <taxon>Stenosarchaea group</taxon>
        <taxon>Halobacteria</taxon>
        <taxon>Halobacteriales</taxon>
        <taxon>Natrialbaceae</taxon>
        <taxon>Natrinema</taxon>
    </lineage>
</organism>
<name>A0A9Q4KZW6_9EURY</name>
<evidence type="ECO:0000313" key="2">
    <source>
        <dbReference type="EMBL" id="MDF9744178.1"/>
    </source>
</evidence>
<dbReference type="InterPro" id="IPR011050">
    <property type="entry name" value="Pectin_lyase_fold/virulence"/>
</dbReference>
<dbReference type="AlphaFoldDB" id="A0A9Q4KZW6"/>
<proteinExistence type="predicted"/>
<gene>
    <name evidence="2" type="ORF">NDI89_01125</name>
</gene>
<evidence type="ECO:0000256" key="1">
    <source>
        <dbReference type="SAM" id="MobiDB-lite"/>
    </source>
</evidence>
<dbReference type="SUPFAM" id="SSF51126">
    <property type="entry name" value="Pectin lyase-like"/>
    <property type="match status" value="1"/>
</dbReference>
<dbReference type="EMBL" id="JAMQOT010000001">
    <property type="protein sequence ID" value="MDF9744178.1"/>
    <property type="molecule type" value="Genomic_DNA"/>
</dbReference>
<evidence type="ECO:0000313" key="3">
    <source>
        <dbReference type="Proteomes" id="UP001154061"/>
    </source>
</evidence>
<comment type="caution">
    <text evidence="2">The sequence shown here is derived from an EMBL/GenBank/DDBJ whole genome shotgun (WGS) entry which is preliminary data.</text>
</comment>
<reference evidence="2" key="1">
    <citation type="submission" date="2022-06" db="EMBL/GenBank/DDBJ databases">
        <title>Natrinema sp. a new haloarchaeum isolate from saline soil.</title>
        <authorList>
            <person name="Strakova D."/>
            <person name="Galisteo C."/>
            <person name="Sanchez-Porro C."/>
            <person name="Ventosa A."/>
        </authorList>
    </citation>
    <scope>NUCLEOTIDE SEQUENCE</scope>
    <source>
        <strain evidence="2">S1CR25-10</strain>
    </source>
</reference>
<accession>A0A9Q4KZW6</accession>
<dbReference type="RefSeq" id="WP_277519654.1">
    <property type="nucleotide sequence ID" value="NZ_JAMQOT010000001.1"/>
</dbReference>
<feature type="region of interest" description="Disordered" evidence="1">
    <location>
        <begin position="274"/>
        <end position="302"/>
    </location>
</feature>
<dbReference type="Proteomes" id="UP001154061">
    <property type="component" value="Unassembled WGS sequence"/>
</dbReference>
<keyword evidence="3" id="KW-1185">Reference proteome</keyword>
<protein>
    <submittedName>
        <fullName evidence="2">Uncharacterized protein</fullName>
    </submittedName>
</protein>